<reference evidence="3" key="1">
    <citation type="submission" date="2019-04" db="EMBL/GenBank/DDBJ databases">
        <title>Complete genome sequence of Sphingomonas sp. W1-2-3.</title>
        <authorList>
            <person name="Im W.T."/>
        </authorList>
    </citation>
    <scope>NUCLEOTIDE SEQUENCE [LARGE SCALE GENOMIC DNA]</scope>
    <source>
        <strain evidence="3">W1-2-3</strain>
    </source>
</reference>
<protein>
    <submittedName>
        <fullName evidence="2">Division/cell wall cluster transcriptional repressor MraZ</fullName>
    </submittedName>
</protein>
<dbReference type="AlphaFoldDB" id="A0A4D7BTM5"/>
<dbReference type="Pfam" id="PF02381">
    <property type="entry name" value="MraZ"/>
    <property type="match status" value="1"/>
</dbReference>
<accession>A0A4D7BTM5</accession>
<dbReference type="SUPFAM" id="SSF89447">
    <property type="entry name" value="AbrB/MazE/MraZ-like"/>
    <property type="match status" value="1"/>
</dbReference>
<dbReference type="Proteomes" id="UP000298714">
    <property type="component" value="Chromosome"/>
</dbReference>
<dbReference type="Gene3D" id="3.40.1550.20">
    <property type="entry name" value="Transcriptional regulator MraZ domain"/>
    <property type="match status" value="1"/>
</dbReference>
<evidence type="ECO:0000313" key="3">
    <source>
        <dbReference type="Proteomes" id="UP000298714"/>
    </source>
</evidence>
<dbReference type="KEGG" id="hgn:E6W36_02830"/>
<name>A0A4D7BTM5_9SPHN</name>
<evidence type="ECO:0000259" key="1">
    <source>
        <dbReference type="Pfam" id="PF02381"/>
    </source>
</evidence>
<keyword evidence="3" id="KW-1185">Reference proteome</keyword>
<gene>
    <name evidence="2" type="ORF">E6W36_02830</name>
</gene>
<proteinExistence type="predicted"/>
<dbReference type="InterPro" id="IPR037914">
    <property type="entry name" value="SpoVT-AbrB_sf"/>
</dbReference>
<feature type="domain" description="MraZ" evidence="1">
    <location>
        <begin position="25"/>
        <end position="72"/>
    </location>
</feature>
<sequence length="105" mass="11599">MPAGAPAVRSGERYGAAREDISRSLFGLAEPVNYDDTGRIVLDPDLKQAVGINGLAFLIGIEDYFEIWNPYSFLREKGAGDHRLARKIRQKLAQKGEPMPEDLPA</sequence>
<dbReference type="InterPro" id="IPR020603">
    <property type="entry name" value="MraZ_dom"/>
</dbReference>
<dbReference type="EMBL" id="CP039704">
    <property type="protein sequence ID" value="QCI78919.1"/>
    <property type="molecule type" value="Genomic_DNA"/>
</dbReference>
<organism evidence="2 3">
    <name type="scientific">Hankyongella ginsenosidimutans</name>
    <dbReference type="NCBI Taxonomy" id="1763828"/>
    <lineage>
        <taxon>Bacteria</taxon>
        <taxon>Pseudomonadati</taxon>
        <taxon>Pseudomonadota</taxon>
        <taxon>Alphaproteobacteria</taxon>
        <taxon>Sphingomonadales</taxon>
        <taxon>Sphingomonadaceae</taxon>
        <taxon>Hankyongella</taxon>
    </lineage>
</organism>
<dbReference type="InterPro" id="IPR038619">
    <property type="entry name" value="MraZ_sf"/>
</dbReference>
<dbReference type="InterPro" id="IPR035644">
    <property type="entry name" value="MraZ_C"/>
</dbReference>
<dbReference type="CDD" id="cd16321">
    <property type="entry name" value="MraZ_C"/>
    <property type="match status" value="1"/>
</dbReference>
<evidence type="ECO:0000313" key="2">
    <source>
        <dbReference type="EMBL" id="QCI78919.1"/>
    </source>
</evidence>